<dbReference type="PIRSF" id="PIRSF000484">
    <property type="entry name" value="NAPRT"/>
    <property type="match status" value="1"/>
</dbReference>
<proteinExistence type="inferred from homology"/>
<evidence type="ECO:0000313" key="19">
    <source>
        <dbReference type="Ensembl" id="ENSECRP00000017076.1"/>
    </source>
</evidence>
<dbReference type="EC" id="6.3.4.21" evidence="5 16"/>
<gene>
    <name evidence="19" type="primary">NAPRT</name>
    <name evidence="19" type="synonym">naprt</name>
</gene>
<evidence type="ECO:0000256" key="4">
    <source>
        <dbReference type="ARBA" id="ARBA00010897"/>
    </source>
</evidence>
<dbReference type="InterPro" id="IPR006405">
    <property type="entry name" value="Nic_PRibTrfase_pncB"/>
</dbReference>
<dbReference type="CDD" id="cd01570">
    <property type="entry name" value="NAPRTase_A"/>
    <property type="match status" value="1"/>
</dbReference>
<dbReference type="Proteomes" id="UP000694620">
    <property type="component" value="Chromosome 6"/>
</dbReference>
<dbReference type="SUPFAM" id="SSF51690">
    <property type="entry name" value="Nicotinate/Quinolinate PRTase C-terminal domain-like"/>
    <property type="match status" value="1"/>
</dbReference>
<comment type="PTM">
    <text evidence="16">Transiently phosphorylated on a His residue during the reaction cycle. Phosphorylation strongly increases the affinity for substrates and increases the rate of nicotinate D-ribonucleotide production. Dephosphorylation regenerates the low-affinity form of the enzyme, leading to product release.</text>
</comment>
<dbReference type="GO" id="GO:0046872">
    <property type="term" value="F:metal ion binding"/>
    <property type="evidence" value="ECO:0007669"/>
    <property type="project" value="UniProtKB-KW"/>
</dbReference>
<keyword evidence="12" id="KW-0460">Magnesium</keyword>
<evidence type="ECO:0000256" key="8">
    <source>
        <dbReference type="ARBA" id="ARBA00022598"/>
    </source>
</evidence>
<dbReference type="GO" id="GO:0016740">
    <property type="term" value="F:transferase activity"/>
    <property type="evidence" value="ECO:0007669"/>
    <property type="project" value="UniProtKB-KW"/>
</dbReference>
<evidence type="ECO:0000256" key="2">
    <source>
        <dbReference type="ARBA" id="ARBA00001946"/>
    </source>
</evidence>
<evidence type="ECO:0000256" key="16">
    <source>
        <dbReference type="RuleBase" id="RU365100"/>
    </source>
</evidence>
<evidence type="ECO:0000256" key="14">
    <source>
        <dbReference type="ARBA" id="ARBA00023426"/>
    </source>
</evidence>
<evidence type="ECO:0000313" key="20">
    <source>
        <dbReference type="Proteomes" id="UP000694620"/>
    </source>
</evidence>
<dbReference type="GeneTree" id="ENSGT00940000153456"/>
<dbReference type="GO" id="GO:0005829">
    <property type="term" value="C:cytosol"/>
    <property type="evidence" value="ECO:0007669"/>
    <property type="project" value="TreeGrafter"/>
</dbReference>
<comment type="cofactor">
    <cofactor evidence="2">
        <name>Mg(2+)</name>
        <dbReference type="ChEBI" id="CHEBI:18420"/>
    </cofactor>
</comment>
<comment type="function">
    <text evidence="14">Catalyzes the first step in the biosynthesis of NAD from nicotinic acid, the ATP-dependent synthesis of beta-nicotinate D-ribonucleotide from nicotinate and 5-phospho-D-ribose 1-phosphate. Helps prevent cellular oxidative stress via its role in NAD biosynthesis.</text>
</comment>
<evidence type="ECO:0000256" key="1">
    <source>
        <dbReference type="ARBA" id="ARBA00001936"/>
    </source>
</evidence>
<dbReference type="FunFam" id="3.20.20.70:FF:000155">
    <property type="entry name" value="Nicotinate phosphoribosyltransferase"/>
    <property type="match status" value="1"/>
</dbReference>
<dbReference type="Pfam" id="PF17767">
    <property type="entry name" value="NAPRTase_N"/>
    <property type="match status" value="1"/>
</dbReference>
<keyword evidence="9 16" id="KW-0662">Pyridine nucleotide biosynthesis</keyword>
<dbReference type="Gene3D" id="3.20.20.70">
    <property type="entry name" value="Aldolase class I"/>
    <property type="match status" value="1"/>
</dbReference>
<reference evidence="19" key="1">
    <citation type="submission" date="2021-06" db="EMBL/GenBank/DDBJ databases">
        <authorList>
            <consortium name="Wellcome Sanger Institute Data Sharing"/>
        </authorList>
    </citation>
    <scope>NUCLEOTIDE SEQUENCE [LARGE SCALE GENOMIC DNA]</scope>
</reference>
<dbReference type="GO" id="GO:0034355">
    <property type="term" value="P:NAD+ biosynthetic process via the salvage pathway"/>
    <property type="evidence" value="ECO:0007669"/>
    <property type="project" value="TreeGrafter"/>
</dbReference>
<evidence type="ECO:0000256" key="10">
    <source>
        <dbReference type="ARBA" id="ARBA00022679"/>
    </source>
</evidence>
<dbReference type="GO" id="GO:0004516">
    <property type="term" value="F:nicotinate phosphoribosyltransferase activity"/>
    <property type="evidence" value="ECO:0007669"/>
    <property type="project" value="UniProtKB-UniRule"/>
</dbReference>
<reference evidence="19" key="3">
    <citation type="submission" date="2025-09" db="UniProtKB">
        <authorList>
            <consortium name="Ensembl"/>
        </authorList>
    </citation>
    <scope>IDENTIFICATION</scope>
</reference>
<comment type="cofactor">
    <cofactor evidence="1">
        <name>Mn(2+)</name>
        <dbReference type="ChEBI" id="CHEBI:29035"/>
    </cofactor>
</comment>
<feature type="domain" description="Nicotinate phosphoribosyltransferase C-terminal" evidence="18">
    <location>
        <begin position="479"/>
        <end position="586"/>
    </location>
</feature>
<evidence type="ECO:0000256" key="3">
    <source>
        <dbReference type="ARBA" id="ARBA00004952"/>
    </source>
</evidence>
<keyword evidence="10 16" id="KW-0808">Transferase</keyword>
<reference evidence="19" key="2">
    <citation type="submission" date="2025-08" db="UniProtKB">
        <authorList>
            <consortium name="Ensembl"/>
        </authorList>
    </citation>
    <scope>IDENTIFICATION</scope>
</reference>
<organism evidence="19 20">
    <name type="scientific">Erpetoichthys calabaricus</name>
    <name type="common">Rope fish</name>
    <name type="synonym">Calamoichthys calabaricus</name>
    <dbReference type="NCBI Taxonomy" id="27687"/>
    <lineage>
        <taxon>Eukaryota</taxon>
        <taxon>Metazoa</taxon>
        <taxon>Chordata</taxon>
        <taxon>Craniata</taxon>
        <taxon>Vertebrata</taxon>
        <taxon>Euteleostomi</taxon>
        <taxon>Actinopterygii</taxon>
        <taxon>Polypteriformes</taxon>
        <taxon>Polypteridae</taxon>
        <taxon>Erpetoichthys</taxon>
    </lineage>
</organism>
<dbReference type="InterPro" id="IPR013785">
    <property type="entry name" value="Aldolase_TIM"/>
</dbReference>
<dbReference type="UniPathway" id="UPA00253">
    <property type="reaction ID" value="UER00457"/>
</dbReference>
<feature type="domain" description="Nicotinate phosphoribosyltransferase N-terminal" evidence="17">
    <location>
        <begin position="75"/>
        <end position="202"/>
    </location>
</feature>
<dbReference type="PANTHER" id="PTHR11098:SF1">
    <property type="entry name" value="NICOTINATE PHOSPHORIBOSYLTRANSFERASE"/>
    <property type="match status" value="1"/>
</dbReference>
<dbReference type="Gene3D" id="3.20.140.10">
    <property type="entry name" value="nicotinate phosphoribosyltransferase"/>
    <property type="match status" value="2"/>
</dbReference>
<keyword evidence="7" id="KW-0597">Phosphoprotein</keyword>
<accession>A0A8C4SHT1</accession>
<dbReference type="Pfam" id="PF17956">
    <property type="entry name" value="NAPRTase_C"/>
    <property type="match status" value="1"/>
</dbReference>
<evidence type="ECO:0000259" key="17">
    <source>
        <dbReference type="Pfam" id="PF17767"/>
    </source>
</evidence>
<sequence>MTAHSLVCHTMMTTVPDPGRRDAPALSSVMLSTDKSASFPMRPCACACFANMEVPRGSVRSTSWDSALLQRVPPLLTDLYHFTMAYGYWKCGRHNEEAVFELFFRDLPFGGGFSLFCGLQDCLHFIRNFRIKPEDVTYLKSVMPSTIDEGFFDFLREVDPSSVSITAIPEGSVVFPKVPLMEVRGPLPVVQLLETSLLCMVNYASLVSTNAARFCLAAGSNKKLLEFGLRRAQGPDGGLSASRYSYIGGFHGSSNVLAGKYFNIPVVGTMAHSFITSFSSLKEVHPSTLISEHGEGPPVDLVKLSVFWLNRVCSHLHMIPEEANKGELAAFISYAIAFPRNFLALLDTYSVIRSGAVNFCTVALALCQLHYQPVGVRLDSGDLCRQSVDLRRIFHSCSTEFQVPGFKSLVIIGSNSISEQSVMEMKEQENEIDIIAVGTNLVTCPLQPSLGHVYKLVQVNGKPRMKFSEDPEKTTLPGRKAVYRLYNNDGHPFLDLMTLKEEPVPTEGQDVHCCMLGGQMETVKAARVELLLQEFFSLGQPTQPFLSATEIRNRVQTSLIHLNPGLKRLQQPDRYKVAVSERFASLLKDLKNRKDWTE</sequence>
<evidence type="ECO:0000256" key="11">
    <source>
        <dbReference type="ARBA" id="ARBA00022723"/>
    </source>
</evidence>
<evidence type="ECO:0000256" key="5">
    <source>
        <dbReference type="ARBA" id="ARBA00013236"/>
    </source>
</evidence>
<dbReference type="SUPFAM" id="SSF54675">
    <property type="entry name" value="Nicotinate/Quinolinate PRTase N-terminal domain-like"/>
    <property type="match status" value="1"/>
</dbReference>
<comment type="catalytic activity">
    <reaction evidence="15 16">
        <text>5-phospho-alpha-D-ribose 1-diphosphate + nicotinate + ATP + H2O = nicotinate beta-D-ribonucleotide + ADP + phosphate + diphosphate</text>
        <dbReference type="Rhea" id="RHEA:36163"/>
        <dbReference type="ChEBI" id="CHEBI:15377"/>
        <dbReference type="ChEBI" id="CHEBI:30616"/>
        <dbReference type="ChEBI" id="CHEBI:32544"/>
        <dbReference type="ChEBI" id="CHEBI:33019"/>
        <dbReference type="ChEBI" id="CHEBI:43474"/>
        <dbReference type="ChEBI" id="CHEBI:57502"/>
        <dbReference type="ChEBI" id="CHEBI:58017"/>
        <dbReference type="ChEBI" id="CHEBI:456216"/>
        <dbReference type="EC" id="6.3.4.21"/>
    </reaction>
</comment>
<evidence type="ECO:0000259" key="18">
    <source>
        <dbReference type="Pfam" id="PF17956"/>
    </source>
</evidence>
<evidence type="ECO:0000256" key="7">
    <source>
        <dbReference type="ARBA" id="ARBA00022553"/>
    </source>
</evidence>
<name>A0A8C4SHT1_ERPCA</name>
<dbReference type="NCBIfam" id="TIGR01513">
    <property type="entry name" value="NAPRTase_put"/>
    <property type="match status" value="1"/>
</dbReference>
<keyword evidence="11" id="KW-0479">Metal-binding</keyword>
<evidence type="ECO:0000256" key="15">
    <source>
        <dbReference type="ARBA" id="ARBA00048668"/>
    </source>
</evidence>
<dbReference type="InterPro" id="IPR040727">
    <property type="entry name" value="NAPRTase_N"/>
</dbReference>
<keyword evidence="13" id="KW-0464">Manganese</keyword>
<evidence type="ECO:0000256" key="6">
    <source>
        <dbReference type="ARBA" id="ARBA00021569"/>
    </source>
</evidence>
<dbReference type="InterPro" id="IPR036068">
    <property type="entry name" value="Nicotinate_pribotase-like_C"/>
</dbReference>
<dbReference type="InterPro" id="IPR041619">
    <property type="entry name" value="NAPRTase_C"/>
</dbReference>
<evidence type="ECO:0000256" key="13">
    <source>
        <dbReference type="ARBA" id="ARBA00023211"/>
    </source>
</evidence>
<dbReference type="FunFam" id="3.20.140.10:FF:000012">
    <property type="entry name" value="Nicotinate phosphoribosyltransferase"/>
    <property type="match status" value="1"/>
</dbReference>
<dbReference type="Ensembl" id="ENSECRT00000017403.1">
    <property type="protein sequence ID" value="ENSECRP00000017076.1"/>
    <property type="gene ID" value="ENSECRG00000011369.1"/>
</dbReference>
<protein>
    <recommendedName>
        <fullName evidence="6 16">Nicotinate phosphoribosyltransferase</fullName>
        <ecNumber evidence="5 16">6.3.4.21</ecNumber>
    </recommendedName>
</protein>
<dbReference type="InterPro" id="IPR007229">
    <property type="entry name" value="Nic_PRibTrfase-Fam"/>
</dbReference>
<evidence type="ECO:0000256" key="12">
    <source>
        <dbReference type="ARBA" id="ARBA00022842"/>
    </source>
</evidence>
<keyword evidence="8 16" id="KW-0436">Ligase</keyword>
<comment type="pathway">
    <text evidence="3 16">Cofactor biosynthesis; NAD(+) biosynthesis; nicotinate D-ribonucleotide from nicotinate: step 1/1.</text>
</comment>
<evidence type="ECO:0000256" key="9">
    <source>
        <dbReference type="ARBA" id="ARBA00022642"/>
    </source>
</evidence>
<dbReference type="AlphaFoldDB" id="A0A8C4SHT1"/>
<comment type="similarity">
    <text evidence="4 16">Belongs to the NAPRTase family.</text>
</comment>
<dbReference type="PANTHER" id="PTHR11098">
    <property type="entry name" value="NICOTINATE PHOSPHORIBOSYLTRANSFERASE"/>
    <property type="match status" value="1"/>
</dbReference>
<keyword evidence="20" id="KW-1185">Reference proteome</keyword>